<dbReference type="InterPro" id="IPR036640">
    <property type="entry name" value="ABC1_TM_sf"/>
</dbReference>
<dbReference type="GeneTree" id="ENSGT00940000159578"/>
<dbReference type="GO" id="GO:0005524">
    <property type="term" value="F:ATP binding"/>
    <property type="evidence" value="ECO:0007669"/>
    <property type="project" value="UniProtKB-KW"/>
</dbReference>
<feature type="region of interest" description="Disordered" evidence="10">
    <location>
        <begin position="715"/>
        <end position="735"/>
    </location>
</feature>
<keyword evidence="8 11" id="KW-1133">Transmembrane helix</keyword>
<dbReference type="STRING" id="7719.ENSCINP00000018179"/>
<keyword evidence="4 11" id="KW-0812">Transmembrane</keyword>
<feature type="domain" description="ABC transporter" evidence="12">
    <location>
        <begin position="473"/>
        <end position="699"/>
    </location>
</feature>
<dbReference type="Ensembl" id="ENSCINT00000018179.3">
    <property type="protein sequence ID" value="ENSCINP00000018179.3"/>
    <property type="gene ID" value="ENSCING00000008955.3"/>
</dbReference>
<feature type="transmembrane region" description="Helical" evidence="11">
    <location>
        <begin position="349"/>
        <end position="369"/>
    </location>
</feature>
<dbReference type="InterPro" id="IPR050173">
    <property type="entry name" value="ABC_transporter_C-like"/>
</dbReference>
<feature type="compositionally biased region" description="Polar residues" evidence="10">
    <location>
        <begin position="723"/>
        <end position="735"/>
    </location>
</feature>
<reference evidence="15" key="1">
    <citation type="journal article" date="2002" name="Science">
        <title>The draft genome of Ciona intestinalis: insights into chordate and vertebrate origins.</title>
        <authorList>
            <person name="Dehal P."/>
            <person name="Satou Y."/>
            <person name="Campbell R.K."/>
            <person name="Chapman J."/>
            <person name="Degnan B."/>
            <person name="De Tomaso A."/>
            <person name="Davidson B."/>
            <person name="Di Gregorio A."/>
            <person name="Gelpke M."/>
            <person name="Goodstein D.M."/>
            <person name="Harafuji N."/>
            <person name="Hastings K.E."/>
            <person name="Ho I."/>
            <person name="Hotta K."/>
            <person name="Huang W."/>
            <person name="Kawashima T."/>
            <person name="Lemaire P."/>
            <person name="Martinez D."/>
            <person name="Meinertzhagen I.A."/>
            <person name="Necula S."/>
            <person name="Nonaka M."/>
            <person name="Putnam N."/>
            <person name="Rash S."/>
            <person name="Saiga H."/>
            <person name="Satake M."/>
            <person name="Terry A."/>
            <person name="Yamada L."/>
            <person name="Wang H.G."/>
            <person name="Awazu S."/>
            <person name="Azumi K."/>
            <person name="Boore J."/>
            <person name="Branno M."/>
            <person name="Chin-Bow S."/>
            <person name="DeSantis R."/>
            <person name="Doyle S."/>
            <person name="Francino P."/>
            <person name="Keys D.N."/>
            <person name="Haga S."/>
            <person name="Hayashi H."/>
            <person name="Hino K."/>
            <person name="Imai K.S."/>
            <person name="Inaba K."/>
            <person name="Kano S."/>
            <person name="Kobayashi K."/>
            <person name="Kobayashi M."/>
            <person name="Lee B.I."/>
            <person name="Makabe K.W."/>
            <person name="Manohar C."/>
            <person name="Matassi G."/>
            <person name="Medina M."/>
            <person name="Mochizuki Y."/>
            <person name="Mount S."/>
            <person name="Morishita T."/>
            <person name="Miura S."/>
            <person name="Nakayama A."/>
            <person name="Nishizaka S."/>
            <person name="Nomoto H."/>
            <person name="Ohta F."/>
            <person name="Oishi K."/>
            <person name="Rigoutsos I."/>
            <person name="Sano M."/>
            <person name="Sasaki A."/>
            <person name="Sasakura Y."/>
            <person name="Shoguchi E."/>
            <person name="Shin-i T."/>
            <person name="Spagnuolo A."/>
            <person name="Stainier D."/>
            <person name="Suzuki M.M."/>
            <person name="Tassy O."/>
            <person name="Takatori N."/>
            <person name="Tokuoka M."/>
            <person name="Yagi K."/>
            <person name="Yoshizaki F."/>
            <person name="Wada S."/>
            <person name="Zhang C."/>
            <person name="Hyatt P.D."/>
            <person name="Larimer F."/>
            <person name="Detter C."/>
            <person name="Doggett N."/>
            <person name="Glavina T."/>
            <person name="Hawkins T."/>
            <person name="Richardson P."/>
            <person name="Lucas S."/>
            <person name="Kohara Y."/>
            <person name="Levine M."/>
            <person name="Satoh N."/>
            <person name="Rokhsar D.S."/>
        </authorList>
    </citation>
    <scope>NUCLEOTIDE SEQUENCE [LARGE SCALE GENOMIC DNA]</scope>
</reference>
<dbReference type="GO" id="GO:0140359">
    <property type="term" value="F:ABC-type transporter activity"/>
    <property type="evidence" value="ECO:0000318"/>
    <property type="project" value="GO_Central"/>
</dbReference>
<dbReference type="OMA" id="QVTDAWT"/>
<accession>F6Q5Y8</accession>
<dbReference type="EMBL" id="EAAA01001882">
    <property type="status" value="NOT_ANNOTATED_CDS"/>
    <property type="molecule type" value="Genomic_DNA"/>
</dbReference>
<feature type="transmembrane region" description="Helical" evidence="11">
    <location>
        <begin position="212"/>
        <end position="232"/>
    </location>
</feature>
<feature type="transmembrane region" description="Helical" evidence="11">
    <location>
        <begin position="238"/>
        <end position="256"/>
    </location>
</feature>
<feature type="transmembrane region" description="Helical" evidence="11">
    <location>
        <begin position="835"/>
        <end position="855"/>
    </location>
</feature>
<dbReference type="PANTHER" id="PTHR24223">
    <property type="entry name" value="ATP-BINDING CASSETTE SUB-FAMILY C"/>
    <property type="match status" value="1"/>
</dbReference>
<dbReference type="InterPro" id="IPR003439">
    <property type="entry name" value="ABC_transporter-like_ATP-bd"/>
</dbReference>
<name>F6Q5Y8_CIOIN</name>
<feature type="transmembrane region" description="Helical" evidence="11">
    <location>
        <begin position="1010"/>
        <end position="1031"/>
    </location>
</feature>
<dbReference type="PROSITE" id="PS50893">
    <property type="entry name" value="ABC_TRANSPORTER_2"/>
    <property type="match status" value="2"/>
</dbReference>
<dbReference type="FunFam" id="1.20.1560.10:FF:000603">
    <property type="entry name" value="Uncharacterized protein"/>
    <property type="match status" value="1"/>
</dbReference>
<evidence type="ECO:0000256" key="7">
    <source>
        <dbReference type="ARBA" id="ARBA00022840"/>
    </source>
</evidence>
<keyword evidence="15" id="KW-1185">Reference proteome</keyword>
<reference evidence="14" key="2">
    <citation type="journal article" date="2008" name="Genome Biol.">
        <title>Improved genome assembly and evidence-based global gene model set for the chordate Ciona intestinalis: new insight into intron and operon populations.</title>
        <authorList>
            <person name="Satou Y."/>
            <person name="Mineta K."/>
            <person name="Ogasawara M."/>
            <person name="Sasakura Y."/>
            <person name="Shoguchi E."/>
            <person name="Ueno K."/>
            <person name="Yamada L."/>
            <person name="Matsumoto J."/>
            <person name="Wasserscheid J."/>
            <person name="Dewar K."/>
            <person name="Wiley G.B."/>
            <person name="Macmil S.L."/>
            <person name="Roe B.A."/>
            <person name="Zeller R.W."/>
            <person name="Hastings K.E."/>
            <person name="Lemaire P."/>
            <person name="Lindquist E."/>
            <person name="Endo T."/>
            <person name="Hotta K."/>
            <person name="Inaba K."/>
        </authorList>
    </citation>
    <scope>NUCLEOTIDE SEQUENCE [LARGE SCALE GENOMIC DNA]</scope>
    <source>
        <strain evidence="14">wild type</strain>
    </source>
</reference>
<dbReference type="CDD" id="cd03244">
    <property type="entry name" value="ABCC_MRP_domain2"/>
    <property type="match status" value="1"/>
</dbReference>
<dbReference type="InterPro" id="IPR027417">
    <property type="entry name" value="P-loop_NTPase"/>
</dbReference>
<keyword evidence="6" id="KW-0547">Nucleotide-binding</keyword>
<evidence type="ECO:0000256" key="4">
    <source>
        <dbReference type="ARBA" id="ARBA00022692"/>
    </source>
</evidence>
<feature type="transmembrane region" description="Helical" evidence="11">
    <location>
        <begin position="134"/>
        <end position="154"/>
    </location>
</feature>
<dbReference type="FunFam" id="3.40.50.300:FF:004222">
    <property type="entry name" value="Os02g0288700 protein"/>
    <property type="match status" value="1"/>
</dbReference>
<evidence type="ECO:0000256" key="6">
    <source>
        <dbReference type="ARBA" id="ARBA00022741"/>
    </source>
</evidence>
<evidence type="ECO:0000256" key="10">
    <source>
        <dbReference type="SAM" id="MobiDB-lite"/>
    </source>
</evidence>
<dbReference type="GO" id="GO:0016020">
    <property type="term" value="C:membrane"/>
    <property type="evidence" value="ECO:0000318"/>
    <property type="project" value="GO_Central"/>
</dbReference>
<feature type="transmembrane region" description="Helical" evidence="11">
    <location>
        <begin position="983"/>
        <end position="1004"/>
    </location>
</feature>
<dbReference type="GO" id="GO:0012505">
    <property type="term" value="C:endomembrane system"/>
    <property type="evidence" value="ECO:0007669"/>
    <property type="project" value="UniProtKB-SubCell"/>
</dbReference>
<evidence type="ECO:0000313" key="15">
    <source>
        <dbReference type="Proteomes" id="UP000008144"/>
    </source>
</evidence>
<dbReference type="Proteomes" id="UP000008144">
    <property type="component" value="Chromosome 4"/>
</dbReference>
<dbReference type="EMBL" id="EAAA01001881">
    <property type="status" value="NOT_ANNOTATED_CDS"/>
    <property type="molecule type" value="Genomic_DNA"/>
</dbReference>
<feature type="region of interest" description="Disordered" evidence="10">
    <location>
        <begin position="1322"/>
        <end position="1343"/>
    </location>
</feature>
<dbReference type="CDD" id="cd03250">
    <property type="entry name" value="ABCC_MRP_domain1"/>
    <property type="match status" value="1"/>
</dbReference>
<dbReference type="GO" id="GO:0055085">
    <property type="term" value="P:transmembrane transport"/>
    <property type="evidence" value="ECO:0000318"/>
    <property type="project" value="GO_Central"/>
</dbReference>
<dbReference type="InParanoid" id="F6Q5Y8"/>
<dbReference type="HOGENOM" id="CLU_000604_27_1_1"/>
<keyword evidence="5" id="KW-0677">Repeat</keyword>
<dbReference type="Gene3D" id="1.20.1560.10">
    <property type="entry name" value="ABC transporter type 1, transmembrane domain"/>
    <property type="match status" value="3"/>
</dbReference>
<dbReference type="PANTHER" id="PTHR24223:SF447">
    <property type="entry name" value="MULTIDRUG RESISTANCE-ASSOCIATED PROTEIN 5"/>
    <property type="match status" value="1"/>
</dbReference>
<dbReference type="PROSITE" id="PS00211">
    <property type="entry name" value="ABC_TRANSPORTER_1"/>
    <property type="match status" value="2"/>
</dbReference>
<feature type="domain" description="ABC transmembrane type-1" evidence="13">
    <location>
        <begin position="113"/>
        <end position="378"/>
    </location>
</feature>
<proteinExistence type="inferred from homology"/>
<evidence type="ECO:0000256" key="8">
    <source>
        <dbReference type="ARBA" id="ARBA00022989"/>
    </source>
</evidence>
<dbReference type="InterPro" id="IPR011527">
    <property type="entry name" value="ABC1_TM_dom"/>
</dbReference>
<feature type="domain" description="ABC transporter" evidence="12">
    <location>
        <begin position="1081"/>
        <end position="1315"/>
    </location>
</feature>
<dbReference type="SMART" id="SM00382">
    <property type="entry name" value="AAA"/>
    <property type="match status" value="2"/>
</dbReference>
<evidence type="ECO:0000256" key="1">
    <source>
        <dbReference type="ARBA" id="ARBA00004127"/>
    </source>
</evidence>
<comment type="similarity">
    <text evidence="2">Belongs to the ABC transporter superfamily. ABCC family. Conjugate transporter (TC 3.A.1.208) subfamily.</text>
</comment>
<evidence type="ECO:0000259" key="13">
    <source>
        <dbReference type="PROSITE" id="PS50929"/>
    </source>
</evidence>
<dbReference type="SUPFAM" id="SSF90123">
    <property type="entry name" value="ABC transporter transmembrane region"/>
    <property type="match status" value="2"/>
</dbReference>
<comment type="subcellular location">
    <subcellularLocation>
        <location evidence="1">Endomembrane system</location>
        <topology evidence="1">Multi-pass membrane protein</topology>
    </subcellularLocation>
</comment>
<keyword evidence="9 11" id="KW-0472">Membrane</keyword>
<feature type="transmembrane region" description="Helical" evidence="11">
    <location>
        <begin position="941"/>
        <end position="962"/>
    </location>
</feature>
<keyword evidence="3" id="KW-0813">Transport</keyword>
<protein>
    <submittedName>
        <fullName evidence="14">Uncharacterized protein</fullName>
    </submittedName>
</protein>
<reference evidence="14" key="4">
    <citation type="submission" date="2025-09" db="UniProtKB">
        <authorList>
            <consortium name="Ensembl"/>
        </authorList>
    </citation>
    <scope>IDENTIFICATION</scope>
</reference>
<feature type="domain" description="ABC transmembrane type-1" evidence="13">
    <location>
        <begin position="775"/>
        <end position="972"/>
    </location>
</feature>
<dbReference type="Pfam" id="PF00664">
    <property type="entry name" value="ABC_membrane"/>
    <property type="match status" value="2"/>
</dbReference>
<evidence type="ECO:0000259" key="12">
    <source>
        <dbReference type="PROSITE" id="PS50893"/>
    </source>
</evidence>
<dbReference type="FunFam" id="3.40.50.300:FF:000074">
    <property type="entry name" value="Multidrug resistance-associated protein 5 isoform 1"/>
    <property type="match status" value="1"/>
</dbReference>
<organism evidence="14 15">
    <name type="scientific">Ciona intestinalis</name>
    <name type="common">Transparent sea squirt</name>
    <name type="synonym">Ascidia intestinalis</name>
    <dbReference type="NCBI Taxonomy" id="7719"/>
    <lineage>
        <taxon>Eukaryota</taxon>
        <taxon>Metazoa</taxon>
        <taxon>Chordata</taxon>
        <taxon>Tunicata</taxon>
        <taxon>Ascidiacea</taxon>
        <taxon>Phlebobranchia</taxon>
        <taxon>Cionidae</taxon>
        <taxon>Ciona</taxon>
    </lineage>
</organism>
<dbReference type="InterPro" id="IPR017871">
    <property type="entry name" value="ABC_transporter-like_CS"/>
</dbReference>
<reference evidence="14" key="3">
    <citation type="submission" date="2025-08" db="UniProtKB">
        <authorList>
            <consortium name="Ensembl"/>
        </authorList>
    </citation>
    <scope>IDENTIFICATION</scope>
</reference>
<dbReference type="Pfam" id="PF00005">
    <property type="entry name" value="ABC_tran"/>
    <property type="match status" value="2"/>
</dbReference>
<sequence length="1363" mass="153489">KYRGAIKCLKPVRRPLPSKYRSPLDSGGILSVITHSWLSESIYKARGKISLTDLPGISDHDSPLQSAARMYRLYAEQQNKNGKPNAKMFFFRFLRARLIVCTLLASFYILIHTLGPAVIINLLVQHISSPSAGIGYGVGLCFAFLLCCILRAVFYNATWSVSIRSAIRSRCGICTLLFWKIANLQTLKEKSIGQMINLLVNDTQRLFEMISYGSFVVAAPVGLVASTIYGYFVVGWTIFVGIIFYVAFVPYQLLLAKLEVHLRKKAICFTDKRVRMISEILNCIKLIKLYAWEESFMAVVGGIRKKEQSVLLKTGIIESLQNSAIAIAPAVASALTLLVHTLVGYSLTAAQAFTVIAIFLSLRIILAIMPRAINSAAASVVTFKRFDEVLSMTEMPEYSIDTKDEKNSIEIKVKEDNISKEEKEQEVVLIKKINLNVKKGNRFNQIFLTKIFLLLRNITQVLCILFKSKLNRVSMYKLYKHLSFIHTRVTETIKRWFLKVHVRHRLVGVCGPIGSGKSCLISTILGQLPFQMGSIGLKGSMCYVPQQAWIFHASVRENILFGMPWKEEKFNRVIKSCCLEQDIKSFPRGYETEIGERGINLSGGQKQRISLARAVYSEREIIFLDDPLSAVDAHVGRHIFFECIKKDLSDKTVLFVTHQLQYLKDCDHVVFMKDGRIVQQGYHDDLMKQEDYMNLLKNKNINKFKKQYCRKFESASGEKNKENTNNSHSSMSTKESITGKAEEKLKLKEEKSFGQVKFSTYKAHAAASGGYIIFIGVILIIGLFMLSTSAATWWLSAWLNQGGMVIACGNSSLPVGNNETCTPTRDANIVTNPRIQFYQIIYGSFILGTLLLVILRCASYAPAMLHASTTLHNKLFKVIMKCPIVFFDRNPTGRLLNRLSQDVDEMDTRLPAILQGFIQQSWMLVFYMGTIVVVFPQFLVAIVFFCVFFGILFCTFRFASLFEDHSKALQAYSFSLQWITVRLEVITALSNFLVALLTVIVAAYPDALGIATSPALAGLALTFAVQLTGLLQIHVRFLVEVQALYTSVERVRDYITNCPSESTSVIPESTTSKMWPKHGKIKFENVSMRYRDGLPEVLHNISFEINSNDKVGIVGRTGSGKSSLGVVLFRLVELSKGRILIDDFDISKIGLQQLRSKMSIIPQDPVLFIGTIRYNLDPFKQHSDEEIWQALTITHIKPLISELPNKLETEVVENGENFSVGERQLLCMARAILRRSKIIMLDEATAAIDSETDTLVQDTIREAFTDCTVLTIAHRLNTVMTSDKILVMNNGEVKEFDKTSSLLSNSSSYFYKMLHMIPFDDKTSNRPNLNPQNINTSNSNATQEDITCTSDAISYDNEAFETE</sequence>
<dbReference type="SUPFAM" id="SSF52540">
    <property type="entry name" value="P-loop containing nucleoside triphosphate hydrolases"/>
    <property type="match status" value="2"/>
</dbReference>
<keyword evidence="7" id="KW-0067">ATP-binding</keyword>
<dbReference type="InterPro" id="IPR003593">
    <property type="entry name" value="AAA+_ATPase"/>
</dbReference>
<dbReference type="FunCoup" id="F6Q5Y8">
    <property type="interactions" value="20"/>
</dbReference>
<feature type="transmembrane region" description="Helical" evidence="11">
    <location>
        <begin position="323"/>
        <end position="343"/>
    </location>
</feature>
<evidence type="ECO:0000256" key="3">
    <source>
        <dbReference type="ARBA" id="ARBA00022448"/>
    </source>
</evidence>
<feature type="compositionally biased region" description="Polar residues" evidence="10">
    <location>
        <begin position="1325"/>
        <end position="1343"/>
    </location>
</feature>
<evidence type="ECO:0000256" key="2">
    <source>
        <dbReference type="ARBA" id="ARBA00009726"/>
    </source>
</evidence>
<evidence type="ECO:0000256" key="9">
    <source>
        <dbReference type="ARBA" id="ARBA00023136"/>
    </source>
</evidence>
<evidence type="ECO:0000313" key="14">
    <source>
        <dbReference type="Ensembl" id="ENSCINP00000018179.3"/>
    </source>
</evidence>
<dbReference type="PROSITE" id="PS50929">
    <property type="entry name" value="ABC_TM1F"/>
    <property type="match status" value="2"/>
</dbReference>
<dbReference type="GO" id="GO:0016887">
    <property type="term" value="F:ATP hydrolysis activity"/>
    <property type="evidence" value="ECO:0007669"/>
    <property type="project" value="InterPro"/>
</dbReference>
<dbReference type="CDD" id="cd18592">
    <property type="entry name" value="ABC_6TM_MRP5_8_9_D1"/>
    <property type="match status" value="1"/>
</dbReference>
<feature type="transmembrane region" description="Helical" evidence="11">
    <location>
        <begin position="98"/>
        <end position="122"/>
    </location>
</feature>
<evidence type="ECO:0000256" key="5">
    <source>
        <dbReference type="ARBA" id="ARBA00022737"/>
    </source>
</evidence>
<evidence type="ECO:0000256" key="11">
    <source>
        <dbReference type="SAM" id="Phobius"/>
    </source>
</evidence>
<dbReference type="Gene3D" id="3.40.50.300">
    <property type="entry name" value="P-loop containing nucleotide triphosphate hydrolases"/>
    <property type="match status" value="2"/>
</dbReference>
<feature type="transmembrane region" description="Helical" evidence="11">
    <location>
        <begin position="771"/>
        <end position="795"/>
    </location>
</feature>